<reference evidence="3 4" key="1">
    <citation type="submission" date="2015-12" db="EMBL/GenBank/DDBJ databases">
        <title>The genome of Folsomia candida.</title>
        <authorList>
            <person name="Faddeeva A."/>
            <person name="Derks M.F."/>
            <person name="Anvar Y."/>
            <person name="Smit S."/>
            <person name="Van Straalen N."/>
            <person name="Roelofs D."/>
        </authorList>
    </citation>
    <scope>NUCLEOTIDE SEQUENCE [LARGE SCALE GENOMIC DNA]</scope>
    <source>
        <strain evidence="3 4">VU population</strain>
        <tissue evidence="3">Whole body</tissue>
    </source>
</reference>
<dbReference type="GO" id="GO:0071038">
    <property type="term" value="P:TRAMP-dependent tRNA surveillance pathway"/>
    <property type="evidence" value="ECO:0007669"/>
    <property type="project" value="TreeGrafter"/>
</dbReference>
<protein>
    <submittedName>
        <fullName evidence="3">Exosome complex exonuclease RRP6</fullName>
    </submittedName>
</protein>
<dbReference type="SUPFAM" id="SSF53098">
    <property type="entry name" value="Ribonuclease H-like"/>
    <property type="match status" value="1"/>
</dbReference>
<dbReference type="InterPro" id="IPR012337">
    <property type="entry name" value="RNaseH-like_sf"/>
</dbReference>
<proteinExistence type="predicted"/>
<dbReference type="GO" id="GO:0000176">
    <property type="term" value="C:nuclear exosome (RNase complex)"/>
    <property type="evidence" value="ECO:0007669"/>
    <property type="project" value="TreeGrafter"/>
</dbReference>
<dbReference type="Pfam" id="PF01612">
    <property type="entry name" value="DNA_pol_A_exo1"/>
    <property type="match status" value="1"/>
</dbReference>
<evidence type="ECO:0000313" key="3">
    <source>
        <dbReference type="EMBL" id="OXA56436.1"/>
    </source>
</evidence>
<dbReference type="Proteomes" id="UP000198287">
    <property type="component" value="Unassembled WGS sequence"/>
</dbReference>
<dbReference type="GO" id="GO:0071039">
    <property type="term" value="P:nuclear polyadenylation-dependent CUT catabolic process"/>
    <property type="evidence" value="ECO:0007669"/>
    <property type="project" value="TreeGrafter"/>
</dbReference>
<dbReference type="InterPro" id="IPR045092">
    <property type="entry name" value="Rrp6-like"/>
</dbReference>
<keyword evidence="3" id="KW-0540">Nuclease</keyword>
<sequence length="611" mass="69997">MSKGQRQRANRKLRTLASANNPPQSQLTDVIFETFNAHQSQHQPAESSNEKKLTFWEKKRKAFEKYGEADVGPQESYRYFLLHRRQLNNGSKDDMWASNSKAAQIRESKFPENLLGNFPEPVYPPLYLNDMKIVNDDTSFQSMMTHLCMQTQISIDLEGNDDHSFLGMTVIIQIGTKDVDYIIDVFPVVELIKSSLKDYLEDTSAVKYLFGGDNDIIWLKRDFFINIVNVLDVQILFQLVLQNSLFDTVTRSVPFENRKRWYHNYIGSRSKFTTADEQHQWEKAAGSQPMTFEKLCNLFYPEVDIDKDAQVADFRPRSDHDVGSMLNTAFDATKSKLNSKYAKRVDQTGLQYLSRKEAISISGAHRDLFATVYDWRNHHASLIDEAPRSMFTEIMIKGLLENPPASAQEIDARVSVSRGRLGKRVPESIETWRDTLFKIIVQGQAYYDKIMQIKCHNCREVKGHAAWGCPDPWSTQMRTKFDLGNEVIIRLEDDQGAEVDSDVFHILLEIENIPNIVFKLGGEESHQITINLNPDDRNSSSSTELMFTHSPSYKIQRLQQDGFNQVLGNSINDNQEISRVVADCNTKGFVDDKSAVILVQEFVSKLVELKG</sequence>
<feature type="domain" description="HRDC" evidence="2">
    <location>
        <begin position="362"/>
        <end position="442"/>
    </location>
</feature>
<comment type="caution">
    <text evidence="3">The sequence shown here is derived from an EMBL/GenBank/DDBJ whole genome shotgun (WGS) entry which is preliminary data.</text>
</comment>
<evidence type="ECO:0000256" key="1">
    <source>
        <dbReference type="SAM" id="MobiDB-lite"/>
    </source>
</evidence>
<dbReference type="InterPro" id="IPR036397">
    <property type="entry name" value="RNaseH_sf"/>
</dbReference>
<dbReference type="InterPro" id="IPR002562">
    <property type="entry name" value="3'-5'_exonuclease_dom"/>
</dbReference>
<dbReference type="PANTHER" id="PTHR12124">
    <property type="entry name" value="POLYMYOSITIS/SCLERODERMA AUTOANTIGEN-RELATED"/>
    <property type="match status" value="1"/>
</dbReference>
<dbReference type="GO" id="GO:0000175">
    <property type="term" value="F:3'-5'-RNA exonuclease activity"/>
    <property type="evidence" value="ECO:0007669"/>
    <property type="project" value="InterPro"/>
</dbReference>
<dbReference type="Gene3D" id="3.30.420.10">
    <property type="entry name" value="Ribonuclease H-like superfamily/Ribonuclease H"/>
    <property type="match status" value="1"/>
</dbReference>
<keyword evidence="4" id="KW-1185">Reference proteome</keyword>
<dbReference type="GO" id="GO:0071044">
    <property type="term" value="P:histone mRNA catabolic process"/>
    <property type="evidence" value="ECO:0007669"/>
    <property type="project" value="TreeGrafter"/>
</dbReference>
<evidence type="ECO:0000259" key="2">
    <source>
        <dbReference type="PROSITE" id="PS50967"/>
    </source>
</evidence>
<dbReference type="GO" id="GO:0071035">
    <property type="term" value="P:nuclear polyadenylation-dependent rRNA catabolic process"/>
    <property type="evidence" value="ECO:0007669"/>
    <property type="project" value="TreeGrafter"/>
</dbReference>
<dbReference type="STRING" id="158441.A0A226EIQ8"/>
<dbReference type="GO" id="GO:0000467">
    <property type="term" value="P:exonucleolytic trimming to generate mature 3'-end of 5.8S rRNA from tricistronic rRNA transcript (SSU-rRNA, 5.8S rRNA, LSU-rRNA)"/>
    <property type="evidence" value="ECO:0007669"/>
    <property type="project" value="InterPro"/>
</dbReference>
<dbReference type="GO" id="GO:0005730">
    <property type="term" value="C:nucleolus"/>
    <property type="evidence" value="ECO:0007669"/>
    <property type="project" value="TreeGrafter"/>
</dbReference>
<dbReference type="EMBL" id="LNIX01000004">
    <property type="protein sequence ID" value="OXA56436.1"/>
    <property type="molecule type" value="Genomic_DNA"/>
</dbReference>
<dbReference type="GO" id="GO:0003727">
    <property type="term" value="F:single-stranded RNA binding"/>
    <property type="evidence" value="ECO:0007669"/>
    <property type="project" value="TreeGrafter"/>
</dbReference>
<dbReference type="GO" id="GO:0071051">
    <property type="term" value="P:poly(A)-dependent snoRNA 3'-end processing"/>
    <property type="evidence" value="ECO:0007669"/>
    <property type="project" value="TreeGrafter"/>
</dbReference>
<dbReference type="InterPro" id="IPR002121">
    <property type="entry name" value="HRDC_dom"/>
</dbReference>
<dbReference type="AlphaFoldDB" id="A0A226EIQ8"/>
<dbReference type="OrthoDB" id="2250022at2759"/>
<feature type="compositionally biased region" description="Basic residues" evidence="1">
    <location>
        <begin position="1"/>
        <end position="14"/>
    </location>
</feature>
<evidence type="ECO:0000313" key="4">
    <source>
        <dbReference type="Proteomes" id="UP000198287"/>
    </source>
</evidence>
<accession>A0A226EIQ8</accession>
<organism evidence="3 4">
    <name type="scientific">Folsomia candida</name>
    <name type="common">Springtail</name>
    <dbReference type="NCBI Taxonomy" id="158441"/>
    <lineage>
        <taxon>Eukaryota</taxon>
        <taxon>Metazoa</taxon>
        <taxon>Ecdysozoa</taxon>
        <taxon>Arthropoda</taxon>
        <taxon>Hexapoda</taxon>
        <taxon>Collembola</taxon>
        <taxon>Entomobryomorpha</taxon>
        <taxon>Isotomoidea</taxon>
        <taxon>Isotomidae</taxon>
        <taxon>Proisotominae</taxon>
        <taxon>Folsomia</taxon>
    </lineage>
</organism>
<dbReference type="GO" id="GO:0071040">
    <property type="term" value="P:nuclear polyadenylation-dependent antisense transcript catabolic process"/>
    <property type="evidence" value="ECO:0007669"/>
    <property type="project" value="TreeGrafter"/>
</dbReference>
<dbReference type="PANTHER" id="PTHR12124:SF47">
    <property type="entry name" value="EXOSOME COMPONENT 10"/>
    <property type="match status" value="1"/>
</dbReference>
<name>A0A226EIQ8_FOLCA</name>
<keyword evidence="3" id="KW-0378">Hydrolase</keyword>
<dbReference type="PROSITE" id="PS50967">
    <property type="entry name" value="HRDC"/>
    <property type="match status" value="1"/>
</dbReference>
<dbReference type="GO" id="GO:0071037">
    <property type="term" value="P:nuclear polyadenylation-dependent snRNA catabolic process"/>
    <property type="evidence" value="ECO:0007669"/>
    <property type="project" value="TreeGrafter"/>
</dbReference>
<gene>
    <name evidence="3" type="ORF">Fcan01_08848</name>
</gene>
<dbReference type="GO" id="GO:0071036">
    <property type="term" value="P:nuclear polyadenylation-dependent snoRNA catabolic process"/>
    <property type="evidence" value="ECO:0007669"/>
    <property type="project" value="TreeGrafter"/>
</dbReference>
<keyword evidence="3" id="KW-0269">Exonuclease</keyword>
<feature type="region of interest" description="Disordered" evidence="1">
    <location>
        <begin position="1"/>
        <end position="25"/>
    </location>
</feature>